<keyword evidence="1" id="KW-0547">Nucleotide-binding</keyword>
<dbReference type="SUPFAM" id="SSF48403">
    <property type="entry name" value="Ankyrin repeat"/>
    <property type="match status" value="1"/>
</dbReference>
<dbReference type="Pfam" id="PF00023">
    <property type="entry name" value="Ank"/>
    <property type="match status" value="2"/>
</dbReference>
<dbReference type="InterPro" id="IPR036770">
    <property type="entry name" value="Ankyrin_rpt-contain_sf"/>
</dbReference>
<dbReference type="PANTHER" id="PTHR11638">
    <property type="entry name" value="ATP-DEPENDENT CLP PROTEASE"/>
    <property type="match status" value="1"/>
</dbReference>
<feature type="repeat" description="ANK" evidence="3">
    <location>
        <begin position="254"/>
        <end position="286"/>
    </location>
</feature>
<gene>
    <name evidence="7" type="ORF">BDP27DRAFT_1451185</name>
</gene>
<dbReference type="GO" id="GO:0034605">
    <property type="term" value="P:cellular response to heat"/>
    <property type="evidence" value="ECO:0007669"/>
    <property type="project" value="TreeGrafter"/>
</dbReference>
<dbReference type="InterPro" id="IPR003959">
    <property type="entry name" value="ATPase_AAA_core"/>
</dbReference>
<dbReference type="OrthoDB" id="18170at2759"/>
<feature type="coiled-coil region" evidence="4">
    <location>
        <begin position="330"/>
        <end position="434"/>
    </location>
</feature>
<organism evidence="7 8">
    <name type="scientific">Rhodocollybia butyracea</name>
    <dbReference type="NCBI Taxonomy" id="206335"/>
    <lineage>
        <taxon>Eukaryota</taxon>
        <taxon>Fungi</taxon>
        <taxon>Dikarya</taxon>
        <taxon>Basidiomycota</taxon>
        <taxon>Agaricomycotina</taxon>
        <taxon>Agaricomycetes</taxon>
        <taxon>Agaricomycetidae</taxon>
        <taxon>Agaricales</taxon>
        <taxon>Marasmiineae</taxon>
        <taxon>Omphalotaceae</taxon>
        <taxon>Rhodocollybia</taxon>
    </lineage>
</organism>
<dbReference type="SMART" id="SM00248">
    <property type="entry name" value="ANK"/>
    <property type="match status" value="4"/>
</dbReference>
<proteinExistence type="predicted"/>
<dbReference type="InterPro" id="IPR027417">
    <property type="entry name" value="P-loop_NTPase"/>
</dbReference>
<dbReference type="InterPro" id="IPR002110">
    <property type="entry name" value="Ankyrin_rpt"/>
</dbReference>
<dbReference type="PROSITE" id="PS50088">
    <property type="entry name" value="ANK_REPEAT"/>
    <property type="match status" value="2"/>
</dbReference>
<dbReference type="CDD" id="cd19499">
    <property type="entry name" value="RecA-like_ClpB_Hsp104-like"/>
    <property type="match status" value="1"/>
</dbReference>
<dbReference type="GO" id="GO:0005739">
    <property type="term" value="C:mitochondrion"/>
    <property type="evidence" value="ECO:0007669"/>
    <property type="project" value="TreeGrafter"/>
</dbReference>
<keyword evidence="7" id="KW-0378">Hydrolase</keyword>
<dbReference type="Gene3D" id="1.25.40.20">
    <property type="entry name" value="Ankyrin repeat-containing domain"/>
    <property type="match status" value="2"/>
</dbReference>
<dbReference type="PROSITE" id="PS50297">
    <property type="entry name" value="ANK_REP_REGION"/>
    <property type="match status" value="2"/>
</dbReference>
<keyword evidence="8" id="KW-1185">Reference proteome</keyword>
<evidence type="ECO:0000256" key="3">
    <source>
        <dbReference type="PROSITE-ProRule" id="PRU00023"/>
    </source>
</evidence>
<dbReference type="EMBL" id="JADNRY010000142">
    <property type="protein sequence ID" value="KAF9063610.1"/>
    <property type="molecule type" value="Genomic_DNA"/>
</dbReference>
<evidence type="ECO:0000313" key="8">
    <source>
        <dbReference type="Proteomes" id="UP000772434"/>
    </source>
</evidence>
<evidence type="ECO:0000259" key="5">
    <source>
        <dbReference type="SMART" id="SM00382"/>
    </source>
</evidence>
<dbReference type="InterPro" id="IPR019489">
    <property type="entry name" value="Clp_ATPase_C"/>
</dbReference>
<reference evidence="7" key="1">
    <citation type="submission" date="2020-11" db="EMBL/GenBank/DDBJ databases">
        <authorList>
            <consortium name="DOE Joint Genome Institute"/>
            <person name="Ahrendt S."/>
            <person name="Riley R."/>
            <person name="Andreopoulos W."/>
            <person name="Labutti K."/>
            <person name="Pangilinan J."/>
            <person name="Ruiz-Duenas F.J."/>
            <person name="Barrasa J.M."/>
            <person name="Sanchez-Garcia M."/>
            <person name="Camarero S."/>
            <person name="Miyauchi S."/>
            <person name="Serrano A."/>
            <person name="Linde D."/>
            <person name="Babiker R."/>
            <person name="Drula E."/>
            <person name="Ayuso-Fernandez I."/>
            <person name="Pacheco R."/>
            <person name="Padilla G."/>
            <person name="Ferreira P."/>
            <person name="Barriuso J."/>
            <person name="Kellner H."/>
            <person name="Castanera R."/>
            <person name="Alfaro M."/>
            <person name="Ramirez L."/>
            <person name="Pisabarro A.G."/>
            <person name="Kuo A."/>
            <person name="Tritt A."/>
            <person name="Lipzen A."/>
            <person name="He G."/>
            <person name="Yan M."/>
            <person name="Ng V."/>
            <person name="Cullen D."/>
            <person name="Martin F."/>
            <person name="Rosso M.-N."/>
            <person name="Henrissat B."/>
            <person name="Hibbett D."/>
            <person name="Martinez A.T."/>
            <person name="Grigoriev I.V."/>
        </authorList>
    </citation>
    <scope>NUCLEOTIDE SEQUENCE</scope>
    <source>
        <strain evidence="7">AH 40177</strain>
    </source>
</reference>
<evidence type="ECO:0000256" key="1">
    <source>
        <dbReference type="ARBA" id="ARBA00022741"/>
    </source>
</evidence>
<dbReference type="InterPro" id="IPR050130">
    <property type="entry name" value="ClpA_ClpB"/>
</dbReference>
<keyword evidence="3" id="KW-0040">ANK repeat</keyword>
<keyword evidence="2" id="KW-0067">ATP-binding</keyword>
<dbReference type="GO" id="GO:0005524">
    <property type="term" value="F:ATP binding"/>
    <property type="evidence" value="ECO:0007669"/>
    <property type="project" value="UniProtKB-KW"/>
</dbReference>
<dbReference type="GO" id="GO:0016887">
    <property type="term" value="F:ATP hydrolysis activity"/>
    <property type="evidence" value="ECO:0007669"/>
    <property type="project" value="InterPro"/>
</dbReference>
<dbReference type="SMART" id="SM01086">
    <property type="entry name" value="ClpB_D2-small"/>
    <property type="match status" value="1"/>
</dbReference>
<dbReference type="AlphaFoldDB" id="A0A9P5PK99"/>
<evidence type="ECO:0000259" key="6">
    <source>
        <dbReference type="SMART" id="SM01086"/>
    </source>
</evidence>
<dbReference type="SMART" id="SM00382">
    <property type="entry name" value="AAA"/>
    <property type="match status" value="1"/>
</dbReference>
<dbReference type="Gene3D" id="1.10.8.60">
    <property type="match status" value="1"/>
</dbReference>
<name>A0A9P5PK99_9AGAR</name>
<comment type="caution">
    <text evidence="7">The sequence shown here is derived from an EMBL/GenBank/DDBJ whole genome shotgun (WGS) entry which is preliminary data.</text>
</comment>
<accession>A0A9P5PK99</accession>
<dbReference type="Pfam" id="PF10431">
    <property type="entry name" value="ClpB_D2-small"/>
    <property type="match status" value="1"/>
</dbReference>
<dbReference type="InterPro" id="IPR003593">
    <property type="entry name" value="AAA+_ATPase"/>
</dbReference>
<protein>
    <submittedName>
        <fullName evidence="7">P-loop containing nucleoside triphosphate hydrolase protein</fullName>
    </submittedName>
</protein>
<feature type="domain" description="Clp ATPase C-terminal" evidence="6">
    <location>
        <begin position="675"/>
        <end position="765"/>
    </location>
</feature>
<dbReference type="Pfam" id="PF07724">
    <property type="entry name" value="AAA_2"/>
    <property type="match status" value="1"/>
</dbReference>
<keyword evidence="4" id="KW-0175">Coiled coil</keyword>
<feature type="domain" description="AAA+ ATPase" evidence="5">
    <location>
        <begin position="472"/>
        <end position="631"/>
    </location>
</feature>
<dbReference type="Proteomes" id="UP000772434">
    <property type="component" value="Unassembled WGS sequence"/>
</dbReference>
<evidence type="ECO:0000256" key="2">
    <source>
        <dbReference type="ARBA" id="ARBA00022840"/>
    </source>
</evidence>
<feature type="repeat" description="ANK" evidence="3">
    <location>
        <begin position="119"/>
        <end position="151"/>
    </location>
</feature>
<dbReference type="PANTHER" id="PTHR11638:SF93">
    <property type="entry name" value="MITOCHONDRIAL DISAGGREGASE"/>
    <property type="match status" value="1"/>
</dbReference>
<evidence type="ECO:0000313" key="7">
    <source>
        <dbReference type="EMBL" id="KAF9063610.1"/>
    </source>
</evidence>
<dbReference type="SUPFAM" id="SSF52540">
    <property type="entry name" value="P-loop containing nucleoside triphosphate hydrolases"/>
    <property type="match status" value="1"/>
</dbReference>
<dbReference type="Gene3D" id="3.40.50.300">
    <property type="entry name" value="P-loop containing nucleotide triphosphate hydrolases"/>
    <property type="match status" value="1"/>
</dbReference>
<evidence type="ECO:0000256" key="4">
    <source>
        <dbReference type="SAM" id="Coils"/>
    </source>
</evidence>
<sequence>MSTITRESYLCPHIMQTPLVVAGSRGLCRTFVNRDFNRARQLLEISPALINTRHPLGWAPLHAVVLCGDPSLVKFVLDLPGIDITIKDSSTFSVTSPDTDILCRHQEFCPTICGTQNTHGATALHFACMRGDLEVLNLLLNTHVAHDVRDGAQKLPLDYFDLERVNVDTFKAYHVASQAWYMRWRALAKKDMTVLCCAIREGDYEYCKEILNAKPELACGNHPAVLTVLETALVDRQPGNMNLISPQLDIFQKRGSTPLHYACLLGNMEVVKVLLRNGAEWTVFDSNEHLPENYASVNGDSKVKEFESLCEEEKSIRREEEELKWAGSFAEALETDREKEKVKLERLKRKAEKEGEKKKLQNEELRKKLAEVEREAEKKKLEKELEEQKKRELQKEEEKKRLLQAQQDLRKLQAEREEEQKQRKLREKDELRIRHLKIEKIVGDQMIGQRGPIRSIASAIRLRENGWVDPDRPLVMLFLGSSGIGKTELAKRLTYFLHQDKSQEKSSFGQSLTEIEKSGAFVRIDMSEYQHSHTVSNLTGSPKGYVGYEEGGILTKKLKANPKAIVLLDEIEKAHPNVLTVFLQVFDDGRITDPKLGTIYCKEAVFIMTSNLGSEAIRAAAPMLHKLVAETEERHEQYVKGIAQFTRQLYPILKSSFKRDEFLGRINQTVVFLPFNHQEITQIVETELKKWKKRAEERHAIRLSWSPKVVDRLAEGYDVNFGARSITNEVQTLAIQIFAESQIRGDIRDNWLVHLFINAAGDIDMAKENPLVRVPQKGCHYVF</sequence>